<dbReference type="GO" id="GO:0050808">
    <property type="term" value="P:synapse organization"/>
    <property type="evidence" value="ECO:0007669"/>
    <property type="project" value="TreeGrafter"/>
</dbReference>
<dbReference type="PANTHER" id="PTHR23279:SF36">
    <property type="entry name" value="DEFECTIVE PROBOSCIS EXTENSION RESPONSE 9, ISOFORM A"/>
    <property type="match status" value="1"/>
</dbReference>
<name>A0A5N5TJR2_9CRUS</name>
<reference evidence="2 3" key="1">
    <citation type="journal article" date="2019" name="PLoS Biol.">
        <title>Sex chromosomes control vertical transmission of feminizing Wolbachia symbionts in an isopod.</title>
        <authorList>
            <person name="Becking T."/>
            <person name="Chebbi M.A."/>
            <person name="Giraud I."/>
            <person name="Moumen B."/>
            <person name="Laverre T."/>
            <person name="Caubet Y."/>
            <person name="Peccoud J."/>
            <person name="Gilbert C."/>
            <person name="Cordaux R."/>
        </authorList>
    </citation>
    <scope>NUCLEOTIDE SEQUENCE [LARGE SCALE GENOMIC DNA]</scope>
    <source>
        <strain evidence="2">ANa2</strain>
        <tissue evidence="2">Whole body excluding digestive tract and cuticle</tissue>
    </source>
</reference>
<proteinExistence type="predicted"/>
<evidence type="ECO:0000313" key="2">
    <source>
        <dbReference type="EMBL" id="KAB7506405.1"/>
    </source>
</evidence>
<sequence length="75" mass="8498">MISWIRGKDLNVLAVDTTVYTGDKRFSVKHDSNSEDWLLQLNGISKSDEGVYDCQINTYPKVSTKIYLKVVSKKG</sequence>
<dbReference type="AlphaFoldDB" id="A0A5N5TJR2"/>
<protein>
    <recommendedName>
        <fullName evidence="1">Ig-like domain-containing protein</fullName>
    </recommendedName>
</protein>
<dbReference type="InterPro" id="IPR013783">
    <property type="entry name" value="Ig-like_fold"/>
</dbReference>
<comment type="caution">
    <text evidence="2">The sequence shown here is derived from an EMBL/GenBank/DDBJ whole genome shotgun (WGS) entry which is preliminary data.</text>
</comment>
<dbReference type="EMBL" id="SEYY01000835">
    <property type="protein sequence ID" value="KAB7506405.1"/>
    <property type="molecule type" value="Genomic_DNA"/>
</dbReference>
<evidence type="ECO:0000259" key="1">
    <source>
        <dbReference type="PROSITE" id="PS50835"/>
    </source>
</evidence>
<dbReference type="Pfam" id="PF07686">
    <property type="entry name" value="V-set"/>
    <property type="match status" value="1"/>
</dbReference>
<accession>A0A5N5TJR2</accession>
<organism evidence="2 3">
    <name type="scientific">Armadillidium nasatum</name>
    <dbReference type="NCBI Taxonomy" id="96803"/>
    <lineage>
        <taxon>Eukaryota</taxon>
        <taxon>Metazoa</taxon>
        <taxon>Ecdysozoa</taxon>
        <taxon>Arthropoda</taxon>
        <taxon>Crustacea</taxon>
        <taxon>Multicrustacea</taxon>
        <taxon>Malacostraca</taxon>
        <taxon>Eumalacostraca</taxon>
        <taxon>Peracarida</taxon>
        <taxon>Isopoda</taxon>
        <taxon>Oniscidea</taxon>
        <taxon>Crinocheta</taxon>
        <taxon>Armadillidiidae</taxon>
        <taxon>Armadillidium</taxon>
    </lineage>
</organism>
<dbReference type="OrthoDB" id="8049355at2759"/>
<dbReference type="Gene3D" id="2.60.40.10">
    <property type="entry name" value="Immunoglobulins"/>
    <property type="match status" value="1"/>
</dbReference>
<feature type="domain" description="Ig-like" evidence="1">
    <location>
        <begin position="1"/>
        <end position="72"/>
    </location>
</feature>
<dbReference type="GO" id="GO:0032589">
    <property type="term" value="C:neuron projection membrane"/>
    <property type="evidence" value="ECO:0007669"/>
    <property type="project" value="TreeGrafter"/>
</dbReference>
<dbReference type="InterPro" id="IPR013106">
    <property type="entry name" value="Ig_V-set"/>
</dbReference>
<dbReference type="SUPFAM" id="SSF48726">
    <property type="entry name" value="Immunoglobulin"/>
    <property type="match status" value="1"/>
</dbReference>
<dbReference type="PROSITE" id="PS50835">
    <property type="entry name" value="IG_LIKE"/>
    <property type="match status" value="1"/>
</dbReference>
<evidence type="ECO:0000313" key="3">
    <source>
        <dbReference type="Proteomes" id="UP000326759"/>
    </source>
</evidence>
<dbReference type="InterPro" id="IPR037448">
    <property type="entry name" value="Zig-8"/>
</dbReference>
<gene>
    <name evidence="2" type="ORF">Anas_06381</name>
</gene>
<dbReference type="InterPro" id="IPR036179">
    <property type="entry name" value="Ig-like_dom_sf"/>
</dbReference>
<dbReference type="PANTHER" id="PTHR23279">
    <property type="entry name" value="DEFECTIVE PROBOSCIS EXTENSION RESPONSE DPR -RELATED"/>
    <property type="match status" value="1"/>
</dbReference>
<dbReference type="Proteomes" id="UP000326759">
    <property type="component" value="Unassembled WGS sequence"/>
</dbReference>
<keyword evidence="3" id="KW-1185">Reference proteome</keyword>
<dbReference type="InterPro" id="IPR007110">
    <property type="entry name" value="Ig-like_dom"/>
</dbReference>